<feature type="domain" description="Transcription regulator PadR N-terminal" evidence="1">
    <location>
        <begin position="17"/>
        <end position="91"/>
    </location>
</feature>
<dbReference type="InterPro" id="IPR005149">
    <property type="entry name" value="Tscrpt_reg_PadR_N"/>
</dbReference>
<dbReference type="SUPFAM" id="SSF46785">
    <property type="entry name" value="Winged helix' DNA-binding domain"/>
    <property type="match status" value="1"/>
</dbReference>
<dbReference type="OrthoDB" id="9808017at2"/>
<gene>
    <name evidence="2" type="ordered locus">Clocel_3610</name>
</gene>
<name>D9SWK0_CLOC7</name>
<accession>D9SWK0</accession>
<keyword evidence="3" id="KW-1185">Reference proteome</keyword>
<dbReference type="Gene3D" id="1.10.10.10">
    <property type="entry name" value="Winged helix-like DNA-binding domain superfamily/Winged helix DNA-binding domain"/>
    <property type="match status" value="1"/>
</dbReference>
<dbReference type="InterPro" id="IPR036390">
    <property type="entry name" value="WH_DNA-bd_sf"/>
</dbReference>
<dbReference type="PANTHER" id="PTHR33169:SF14">
    <property type="entry name" value="TRANSCRIPTIONAL REGULATOR RV3488"/>
    <property type="match status" value="1"/>
</dbReference>
<proteinExistence type="predicted"/>
<evidence type="ECO:0000313" key="3">
    <source>
        <dbReference type="Proteomes" id="UP000002730"/>
    </source>
</evidence>
<dbReference type="AlphaFoldDB" id="D9SWK0"/>
<protein>
    <submittedName>
        <fullName evidence="2">Transcriptional regulator, PadR-like family</fullName>
    </submittedName>
</protein>
<dbReference type="STRING" id="573061.Clocel_3610"/>
<dbReference type="HOGENOM" id="CLU_063440_3_3_9"/>
<organism evidence="2 3">
    <name type="scientific">Clostridium cellulovorans (strain ATCC 35296 / DSM 3052 / OCM 3 / 743B)</name>
    <dbReference type="NCBI Taxonomy" id="573061"/>
    <lineage>
        <taxon>Bacteria</taxon>
        <taxon>Bacillati</taxon>
        <taxon>Bacillota</taxon>
        <taxon>Clostridia</taxon>
        <taxon>Eubacteriales</taxon>
        <taxon>Clostridiaceae</taxon>
        <taxon>Clostridium</taxon>
    </lineage>
</organism>
<dbReference type="EMBL" id="CP002160">
    <property type="protein sequence ID" value="ADL53282.1"/>
    <property type="molecule type" value="Genomic_DNA"/>
</dbReference>
<dbReference type="RefSeq" id="WP_010073614.1">
    <property type="nucleotide sequence ID" value="NC_014393.1"/>
</dbReference>
<sequence length="114" mass="13668">MFQINKEMIKGYIESIILSLLEIEDMYGYDIVKKIKNICEETFEIKEGTMYVVLKRLENNKLIESYWDDSESGGGRRRYHHITDEGKKYLENAKDEWQFFKRIIDKFLEANKNG</sequence>
<dbReference type="InterPro" id="IPR052509">
    <property type="entry name" value="Metal_resp_DNA-bind_regulator"/>
</dbReference>
<evidence type="ECO:0000259" key="1">
    <source>
        <dbReference type="Pfam" id="PF03551"/>
    </source>
</evidence>
<evidence type="ECO:0000313" key="2">
    <source>
        <dbReference type="EMBL" id="ADL53282.1"/>
    </source>
</evidence>
<reference evidence="2 3" key="1">
    <citation type="submission" date="2010-08" db="EMBL/GenBank/DDBJ databases">
        <title>Complete sequence of Clostridium cellulovorans 743B.</title>
        <authorList>
            <consortium name="US DOE Joint Genome Institute"/>
            <person name="Lucas S."/>
            <person name="Copeland A."/>
            <person name="Lapidus A."/>
            <person name="Cheng J.-F."/>
            <person name="Bruce D."/>
            <person name="Goodwin L."/>
            <person name="Pitluck S."/>
            <person name="Chertkov O."/>
            <person name="Detter J.C."/>
            <person name="Han C."/>
            <person name="Tapia R."/>
            <person name="Land M."/>
            <person name="Hauser L."/>
            <person name="Chang Y.-J."/>
            <person name="Jeffries C."/>
            <person name="Kyrpides N."/>
            <person name="Ivanova N."/>
            <person name="Mikhailova N."/>
            <person name="Hemme C.L."/>
            <person name="Woyke T."/>
        </authorList>
    </citation>
    <scope>NUCLEOTIDE SEQUENCE [LARGE SCALE GENOMIC DNA]</scope>
    <source>
        <strain evidence="3">ATCC 35296 / DSM 3052 / OCM 3 / 743B</strain>
    </source>
</reference>
<dbReference type="Pfam" id="PF03551">
    <property type="entry name" value="PadR"/>
    <property type="match status" value="1"/>
</dbReference>
<dbReference type="Proteomes" id="UP000002730">
    <property type="component" value="Chromosome"/>
</dbReference>
<dbReference type="PANTHER" id="PTHR33169">
    <property type="entry name" value="PADR-FAMILY TRANSCRIPTIONAL REGULATOR"/>
    <property type="match status" value="1"/>
</dbReference>
<dbReference type="KEGG" id="ccb:Clocel_3610"/>
<dbReference type="InterPro" id="IPR036388">
    <property type="entry name" value="WH-like_DNA-bd_sf"/>
</dbReference>
<dbReference type="eggNOG" id="COG1695">
    <property type="taxonomic scope" value="Bacteria"/>
</dbReference>